<dbReference type="InterPro" id="IPR000086">
    <property type="entry name" value="NUDIX_hydrolase_dom"/>
</dbReference>
<evidence type="ECO:0000256" key="2">
    <source>
        <dbReference type="ARBA" id="ARBA00022801"/>
    </source>
</evidence>
<dbReference type="InterPro" id="IPR015797">
    <property type="entry name" value="NUDIX_hydrolase-like_dom_sf"/>
</dbReference>
<evidence type="ECO:0000256" key="6">
    <source>
        <dbReference type="PIRSR" id="PIRSR037599-4"/>
    </source>
</evidence>
<reference evidence="8" key="1">
    <citation type="submission" date="2020-11" db="EMBL/GenBank/DDBJ databases">
        <title>Enhanced detection system for hospital associated transmission using whole genome sequencing surveillance.</title>
        <authorList>
            <person name="Harrison L.H."/>
            <person name="Van Tyne D."/>
            <person name="Marsh J.W."/>
            <person name="Griffith M.P."/>
            <person name="Snyder D.J."/>
            <person name="Cooper V.S."/>
            <person name="Mustapha M."/>
        </authorList>
    </citation>
    <scope>NUCLEOTIDE SEQUENCE</scope>
    <source>
        <strain evidence="8">STEN00092</strain>
    </source>
</reference>
<protein>
    <submittedName>
        <fullName evidence="8">GDP-mannose mannosyl hydrolase</fullName>
        <ecNumber evidence="8">3.2.1.42</ecNumber>
    </submittedName>
</protein>
<dbReference type="PANTHER" id="PTHR43046:SF12">
    <property type="entry name" value="GDP-MANNOSE MANNOSYL HYDROLASE"/>
    <property type="match status" value="1"/>
</dbReference>
<feature type="binding site" evidence="5">
    <location>
        <position position="78"/>
    </location>
    <ligand>
        <name>Mg(2+)</name>
        <dbReference type="ChEBI" id="CHEBI:18420"/>
    </ligand>
</feature>
<dbReference type="SUPFAM" id="SSF55811">
    <property type="entry name" value="Nudix"/>
    <property type="match status" value="1"/>
</dbReference>
<dbReference type="PANTHER" id="PTHR43046">
    <property type="entry name" value="GDP-MANNOSE MANNOSYL HYDROLASE"/>
    <property type="match status" value="1"/>
</dbReference>
<feature type="binding site" evidence="5">
    <location>
        <position position="58"/>
    </location>
    <ligand>
        <name>Mg(2+)</name>
        <dbReference type="ChEBI" id="CHEBI:18420"/>
    </ligand>
</feature>
<feature type="binding site" evidence="5">
    <location>
        <position position="132"/>
    </location>
    <ligand>
        <name>Mg(2+)</name>
        <dbReference type="ChEBI" id="CHEBI:18420"/>
    </ligand>
</feature>
<evidence type="ECO:0000256" key="3">
    <source>
        <dbReference type="ARBA" id="ARBA00022842"/>
    </source>
</evidence>
<keyword evidence="1 5" id="KW-0479">Metal-binding</keyword>
<gene>
    <name evidence="8" type="ORF">I5U57_05010</name>
</gene>
<dbReference type="GO" id="GO:0046872">
    <property type="term" value="F:metal ion binding"/>
    <property type="evidence" value="ECO:0007669"/>
    <property type="project" value="UniProtKB-KW"/>
</dbReference>
<comment type="caution">
    <text evidence="8">The sequence shown here is derived from an EMBL/GenBank/DDBJ whole genome shotgun (WGS) entry which is preliminary data.</text>
</comment>
<dbReference type="Proteomes" id="UP000616785">
    <property type="component" value="Unassembled WGS sequence"/>
</dbReference>
<dbReference type="CDD" id="cd03430">
    <property type="entry name" value="NUDIX_GDPMH_NudD"/>
    <property type="match status" value="1"/>
</dbReference>
<dbReference type="Gene3D" id="3.90.79.10">
    <property type="entry name" value="Nucleoside Triphosphate Pyrophosphohydrolase"/>
    <property type="match status" value="1"/>
</dbReference>
<evidence type="ECO:0000256" key="4">
    <source>
        <dbReference type="PIRSR" id="PIRSR037599-1"/>
    </source>
</evidence>
<sequence>MTHLTELPPRHLNAADFKAVVRDTPLVSIDLLVMDQRQRMLVGLRTNDPARGFWFAPGGRIRKGENFNQAFRRLTEAELGQSLDISEATFVGAYEHFYAEDFTGASDAGTHYVVLAYSISVDPAGMALPEEQHAEYRWVTAEDALSDASIHPNTQAYARK</sequence>
<proteinExistence type="predicted"/>
<dbReference type="InterPro" id="IPR020084">
    <property type="entry name" value="NUDIX_hydrolase_CS"/>
</dbReference>
<dbReference type="GO" id="GO:0008727">
    <property type="term" value="F:GDP-mannose mannosyl hydrolase activity"/>
    <property type="evidence" value="ECO:0007669"/>
    <property type="project" value="InterPro"/>
</dbReference>
<evidence type="ECO:0000313" key="9">
    <source>
        <dbReference type="Proteomes" id="UP000616785"/>
    </source>
</evidence>
<dbReference type="NCBIfam" id="NF011963">
    <property type="entry name" value="PRK15434.1"/>
    <property type="match status" value="1"/>
</dbReference>
<feature type="site" description="Critical for catalysis" evidence="4">
    <location>
        <position position="133"/>
    </location>
</feature>
<evidence type="ECO:0000256" key="1">
    <source>
        <dbReference type="ARBA" id="ARBA00022723"/>
    </source>
</evidence>
<dbReference type="PIRSF" id="PIRSF037599">
    <property type="entry name" value="GDPMH"/>
    <property type="match status" value="1"/>
</dbReference>
<dbReference type="PROSITE" id="PS51462">
    <property type="entry name" value="NUDIX"/>
    <property type="match status" value="1"/>
</dbReference>
<dbReference type="EMBL" id="JADUNO010000010">
    <property type="protein sequence ID" value="MBH1638808.1"/>
    <property type="molecule type" value="Genomic_DNA"/>
</dbReference>
<evidence type="ECO:0000256" key="5">
    <source>
        <dbReference type="PIRSR" id="PIRSR037599-3"/>
    </source>
</evidence>
<keyword evidence="2 8" id="KW-0378">Hydrolase</keyword>
<name>A0AA41CFS5_STEMA</name>
<dbReference type="Pfam" id="PF00293">
    <property type="entry name" value="NUDIX"/>
    <property type="match status" value="1"/>
</dbReference>
<accession>A0AA41CFS5</accession>
<dbReference type="AlphaFoldDB" id="A0AA41CFS5"/>
<organism evidence="8 9">
    <name type="scientific">Stenotrophomonas maltophilia</name>
    <name type="common">Pseudomonas maltophilia</name>
    <name type="synonym">Xanthomonas maltophilia</name>
    <dbReference type="NCBI Taxonomy" id="40324"/>
    <lineage>
        <taxon>Bacteria</taxon>
        <taxon>Pseudomonadati</taxon>
        <taxon>Pseudomonadota</taxon>
        <taxon>Gammaproteobacteria</taxon>
        <taxon>Lysobacterales</taxon>
        <taxon>Lysobacteraceae</taxon>
        <taxon>Stenotrophomonas</taxon>
        <taxon>Stenotrophomonas maltophilia group</taxon>
    </lineage>
</organism>
<evidence type="ECO:0000313" key="8">
    <source>
        <dbReference type="EMBL" id="MBH1638808.1"/>
    </source>
</evidence>
<dbReference type="InterPro" id="IPR033715">
    <property type="entry name" value="GDPMH"/>
</dbReference>
<evidence type="ECO:0000259" key="7">
    <source>
        <dbReference type="PROSITE" id="PS51462"/>
    </source>
</evidence>
<feature type="short sequence motif" description="Nudix box" evidence="6">
    <location>
        <begin position="59"/>
        <end position="80"/>
    </location>
</feature>
<dbReference type="PROSITE" id="PS00893">
    <property type="entry name" value="NUDIX_BOX"/>
    <property type="match status" value="1"/>
</dbReference>
<comment type="cofactor">
    <cofactor evidence="5">
        <name>Mg(2+)</name>
        <dbReference type="ChEBI" id="CHEBI:18420"/>
    </cofactor>
    <text evidence="5">Binds 1 Mg(2+) ion per subunit.</text>
</comment>
<dbReference type="EC" id="3.2.1.42" evidence="8"/>
<keyword evidence="3 5" id="KW-0460">Magnesium</keyword>
<feature type="domain" description="Nudix hydrolase" evidence="7">
    <location>
        <begin position="22"/>
        <end position="160"/>
    </location>
</feature>
<dbReference type="GO" id="GO:0047917">
    <property type="term" value="F:GDP-glucosidase activity"/>
    <property type="evidence" value="ECO:0007669"/>
    <property type="project" value="UniProtKB-EC"/>
</dbReference>
<keyword evidence="8" id="KW-0326">Glycosidase</keyword>